<feature type="transmembrane region" description="Helical" evidence="7">
    <location>
        <begin position="179"/>
        <end position="198"/>
    </location>
</feature>
<keyword evidence="3 7" id="KW-0812">Transmembrane</keyword>
<name>A0AAE3UE46_9BACT</name>
<evidence type="ECO:0000259" key="8">
    <source>
        <dbReference type="Pfam" id="PF01694"/>
    </source>
</evidence>
<proteinExistence type="inferred from homology"/>
<keyword evidence="10" id="KW-1185">Reference proteome</keyword>
<dbReference type="Gene3D" id="1.20.1540.10">
    <property type="entry name" value="Rhomboid-like"/>
    <property type="match status" value="1"/>
</dbReference>
<evidence type="ECO:0000256" key="7">
    <source>
        <dbReference type="SAM" id="Phobius"/>
    </source>
</evidence>
<dbReference type="GO" id="GO:0006508">
    <property type="term" value="P:proteolysis"/>
    <property type="evidence" value="ECO:0007669"/>
    <property type="project" value="UniProtKB-KW"/>
</dbReference>
<comment type="subcellular location">
    <subcellularLocation>
        <location evidence="1">Membrane</location>
        <topology evidence="1">Multi-pass membrane protein</topology>
    </subcellularLocation>
</comment>
<dbReference type="InterPro" id="IPR050925">
    <property type="entry name" value="Rhomboid_protease_S54"/>
</dbReference>
<evidence type="ECO:0000313" key="10">
    <source>
        <dbReference type="Proteomes" id="UP001232063"/>
    </source>
</evidence>
<keyword evidence="9" id="KW-0645">Protease</keyword>
<feature type="transmembrane region" description="Helical" evidence="7">
    <location>
        <begin position="142"/>
        <end position="167"/>
    </location>
</feature>
<evidence type="ECO:0000256" key="3">
    <source>
        <dbReference type="ARBA" id="ARBA00022692"/>
    </source>
</evidence>
<evidence type="ECO:0000256" key="4">
    <source>
        <dbReference type="ARBA" id="ARBA00022801"/>
    </source>
</evidence>
<keyword evidence="6 7" id="KW-0472">Membrane</keyword>
<dbReference type="RefSeq" id="WP_314510481.1">
    <property type="nucleotide sequence ID" value="NZ_JASJOU010000002.1"/>
</dbReference>
<organism evidence="9 10">
    <name type="scientific">Xanthocytophaga agilis</name>
    <dbReference type="NCBI Taxonomy" id="3048010"/>
    <lineage>
        <taxon>Bacteria</taxon>
        <taxon>Pseudomonadati</taxon>
        <taxon>Bacteroidota</taxon>
        <taxon>Cytophagia</taxon>
        <taxon>Cytophagales</taxon>
        <taxon>Rhodocytophagaceae</taxon>
        <taxon>Xanthocytophaga</taxon>
    </lineage>
</organism>
<dbReference type="PANTHER" id="PTHR43731">
    <property type="entry name" value="RHOMBOID PROTEASE"/>
    <property type="match status" value="1"/>
</dbReference>
<evidence type="ECO:0000256" key="6">
    <source>
        <dbReference type="ARBA" id="ARBA00023136"/>
    </source>
</evidence>
<dbReference type="PANTHER" id="PTHR43731:SF14">
    <property type="entry name" value="PRESENILIN-ASSOCIATED RHOMBOID-LIKE PROTEIN, MITOCHONDRIAL"/>
    <property type="match status" value="1"/>
</dbReference>
<comment type="caution">
    <text evidence="9">The sequence shown here is derived from an EMBL/GenBank/DDBJ whole genome shotgun (WGS) entry which is preliminary data.</text>
</comment>
<feature type="transmembrane region" description="Helical" evidence="7">
    <location>
        <begin position="114"/>
        <end position="136"/>
    </location>
</feature>
<dbReference type="GO" id="GO:0004252">
    <property type="term" value="F:serine-type endopeptidase activity"/>
    <property type="evidence" value="ECO:0007669"/>
    <property type="project" value="InterPro"/>
</dbReference>
<gene>
    <name evidence="9" type="ORF">QNI22_10020</name>
</gene>
<keyword evidence="4 9" id="KW-0378">Hydrolase</keyword>
<dbReference type="SUPFAM" id="SSF144091">
    <property type="entry name" value="Rhomboid-like"/>
    <property type="match status" value="1"/>
</dbReference>
<feature type="domain" description="Peptidase S54 rhomboid" evidence="8">
    <location>
        <begin position="43"/>
        <end position="195"/>
    </location>
</feature>
<dbReference type="GO" id="GO:0016020">
    <property type="term" value="C:membrane"/>
    <property type="evidence" value="ECO:0007669"/>
    <property type="project" value="UniProtKB-SubCell"/>
</dbReference>
<comment type="similarity">
    <text evidence="2">Belongs to the peptidase S54 family.</text>
</comment>
<dbReference type="EMBL" id="JASJOU010000002">
    <property type="protein sequence ID" value="MDJ1500986.1"/>
    <property type="molecule type" value="Genomic_DNA"/>
</dbReference>
<feature type="transmembrane region" description="Helical" evidence="7">
    <location>
        <begin position="6"/>
        <end position="24"/>
    </location>
</feature>
<reference evidence="9" key="1">
    <citation type="submission" date="2023-05" db="EMBL/GenBank/DDBJ databases">
        <authorList>
            <person name="Zhang X."/>
        </authorList>
    </citation>
    <scope>NUCLEOTIDE SEQUENCE</scope>
    <source>
        <strain evidence="9">BD1B2-1</strain>
    </source>
</reference>
<dbReference type="InterPro" id="IPR035952">
    <property type="entry name" value="Rhomboid-like_sf"/>
</dbReference>
<evidence type="ECO:0000256" key="2">
    <source>
        <dbReference type="ARBA" id="ARBA00009045"/>
    </source>
</evidence>
<feature type="transmembrane region" description="Helical" evidence="7">
    <location>
        <begin position="45"/>
        <end position="70"/>
    </location>
</feature>
<evidence type="ECO:0000313" key="9">
    <source>
        <dbReference type="EMBL" id="MDJ1500986.1"/>
    </source>
</evidence>
<dbReference type="Proteomes" id="UP001232063">
    <property type="component" value="Unassembled WGS sequence"/>
</dbReference>
<feature type="transmembrane region" description="Helical" evidence="7">
    <location>
        <begin position="82"/>
        <end position="102"/>
    </location>
</feature>
<dbReference type="EC" id="3.4.21.-" evidence="9"/>
<accession>A0AAE3UE46</accession>
<dbReference type="Pfam" id="PF01694">
    <property type="entry name" value="Rhomboid"/>
    <property type="match status" value="1"/>
</dbReference>
<protein>
    <submittedName>
        <fullName evidence="9">Rhomboid family intramembrane serine protease</fullName>
        <ecNumber evidence="9">3.4.21.-</ecNumber>
    </submittedName>
</protein>
<sequence>MDITFSLTLVFIIITVLASLYAWQRPDIMEKWMMNPYRVAHRKEYSRFITSGFIHQDGMHLLFNMIALFSFGVQMEEKVFSVLYPGAGLTLFGILYIVGIIVSDIPTYLKYKNYSYYNSLGASGGVSAVVFAFILFNPQAKLGFMFIPIPIPAFLFGALYMLYSVYMSKRGGDHINHDAHLWGALFGIVFSVIVYPPVVNLFMSQILGGSI</sequence>
<dbReference type="AlphaFoldDB" id="A0AAE3UE46"/>
<evidence type="ECO:0000256" key="5">
    <source>
        <dbReference type="ARBA" id="ARBA00022989"/>
    </source>
</evidence>
<keyword evidence="5 7" id="KW-1133">Transmembrane helix</keyword>
<evidence type="ECO:0000256" key="1">
    <source>
        <dbReference type="ARBA" id="ARBA00004141"/>
    </source>
</evidence>
<dbReference type="InterPro" id="IPR022764">
    <property type="entry name" value="Peptidase_S54_rhomboid_dom"/>
</dbReference>